<accession>A6JN39</accession>
<sequence length="84" mass="9663">MAAGCHKHWHPVWAFTLQFLTPQCLIHPNHQRLSLTQLVHFRKWLLLVGGDSPNVLFSGRKICLDSGYTTIFKLVSFMESGKRD</sequence>
<organism evidence="1 2">
    <name type="scientific">Rattus norvegicus</name>
    <name type="common">Rat</name>
    <dbReference type="NCBI Taxonomy" id="10116"/>
    <lineage>
        <taxon>Eukaryota</taxon>
        <taxon>Metazoa</taxon>
        <taxon>Chordata</taxon>
        <taxon>Craniata</taxon>
        <taxon>Vertebrata</taxon>
        <taxon>Euteleostomi</taxon>
        <taxon>Mammalia</taxon>
        <taxon>Eutheria</taxon>
        <taxon>Euarchontoglires</taxon>
        <taxon>Glires</taxon>
        <taxon>Rodentia</taxon>
        <taxon>Myomorpha</taxon>
        <taxon>Muroidea</taxon>
        <taxon>Muridae</taxon>
        <taxon>Murinae</taxon>
        <taxon>Rattus</taxon>
    </lineage>
</organism>
<dbReference type="EMBL" id="CH473993">
    <property type="protein sequence ID" value="EDL78527.1"/>
    <property type="molecule type" value="Genomic_DNA"/>
</dbReference>
<evidence type="ECO:0000313" key="2">
    <source>
        <dbReference type="Proteomes" id="UP000234681"/>
    </source>
</evidence>
<dbReference type="AlphaFoldDB" id="A6JN39"/>
<reference evidence="1 2" key="1">
    <citation type="submission" date="2005-09" db="EMBL/GenBank/DDBJ databases">
        <authorList>
            <person name="Mural R.J."/>
            <person name="Li P.W."/>
            <person name="Adams M.D."/>
            <person name="Amanatides P.G."/>
            <person name="Baden-Tillson H."/>
            <person name="Barnstead M."/>
            <person name="Chin S.H."/>
            <person name="Dew I."/>
            <person name="Evans C.A."/>
            <person name="Ferriera S."/>
            <person name="Flanigan M."/>
            <person name="Fosler C."/>
            <person name="Glodek A."/>
            <person name="Gu Z."/>
            <person name="Holt R.A."/>
            <person name="Jennings D."/>
            <person name="Kraft C.L."/>
            <person name="Lu F."/>
            <person name="Nguyen T."/>
            <person name="Nusskern D.R."/>
            <person name="Pfannkoch C.M."/>
            <person name="Sitter C."/>
            <person name="Sutton G.G."/>
            <person name="Venter J.C."/>
            <person name="Wang Z."/>
            <person name="Woodage T."/>
            <person name="Zheng X.H."/>
            <person name="Zhong F."/>
        </authorList>
    </citation>
    <scope>NUCLEOTIDE SEQUENCE [LARGE SCALE GENOMIC DNA]</scope>
    <source>
        <strain>BN</strain>
        <strain evidence="2">Sprague-Dawley</strain>
    </source>
</reference>
<evidence type="ECO:0000313" key="1">
    <source>
        <dbReference type="EMBL" id="EDL78527.1"/>
    </source>
</evidence>
<dbReference type="Proteomes" id="UP000234681">
    <property type="component" value="Chromosome 8"/>
</dbReference>
<proteinExistence type="predicted"/>
<protein>
    <submittedName>
        <fullName evidence="1">RCG31884</fullName>
    </submittedName>
</protein>
<gene>
    <name evidence="1" type="ORF">rCG_31884</name>
</gene>
<name>A6JN39_RAT</name>